<dbReference type="Proteomes" id="UP000053558">
    <property type="component" value="Unassembled WGS sequence"/>
</dbReference>
<evidence type="ECO:0000256" key="1">
    <source>
        <dbReference type="SAM" id="Coils"/>
    </source>
</evidence>
<dbReference type="AlphaFoldDB" id="A0A5M3MKW9"/>
<accession>A0A5M3MKW9</accession>
<dbReference type="KEGG" id="cput:CONPUDRAFT_59005"/>
<name>A0A5M3MKW9_CONPW</name>
<protein>
    <submittedName>
        <fullName evidence="3">Uncharacterized protein</fullName>
    </submittedName>
</protein>
<comment type="caution">
    <text evidence="3">The sequence shown here is derived from an EMBL/GenBank/DDBJ whole genome shotgun (WGS) entry which is preliminary data.</text>
</comment>
<evidence type="ECO:0000313" key="4">
    <source>
        <dbReference type="Proteomes" id="UP000053558"/>
    </source>
</evidence>
<keyword evidence="4" id="KW-1185">Reference proteome</keyword>
<evidence type="ECO:0000256" key="2">
    <source>
        <dbReference type="SAM" id="MobiDB-lite"/>
    </source>
</evidence>
<dbReference type="EMBL" id="JH711580">
    <property type="protein sequence ID" value="EIW79808.1"/>
    <property type="molecule type" value="Genomic_DNA"/>
</dbReference>
<gene>
    <name evidence="3" type="ORF">CONPUDRAFT_59005</name>
</gene>
<dbReference type="OrthoDB" id="2150628at2759"/>
<proteinExistence type="predicted"/>
<feature type="coiled-coil region" evidence="1">
    <location>
        <begin position="63"/>
        <end position="93"/>
    </location>
</feature>
<organism evidence="3 4">
    <name type="scientific">Coniophora puteana (strain RWD-64-598)</name>
    <name type="common">Brown rot fungus</name>
    <dbReference type="NCBI Taxonomy" id="741705"/>
    <lineage>
        <taxon>Eukaryota</taxon>
        <taxon>Fungi</taxon>
        <taxon>Dikarya</taxon>
        <taxon>Basidiomycota</taxon>
        <taxon>Agaricomycotina</taxon>
        <taxon>Agaricomycetes</taxon>
        <taxon>Agaricomycetidae</taxon>
        <taxon>Boletales</taxon>
        <taxon>Coniophorineae</taxon>
        <taxon>Coniophoraceae</taxon>
        <taxon>Coniophora</taxon>
    </lineage>
</organism>
<reference evidence="4" key="1">
    <citation type="journal article" date="2012" name="Science">
        <title>The Paleozoic origin of enzymatic lignin decomposition reconstructed from 31 fungal genomes.</title>
        <authorList>
            <person name="Floudas D."/>
            <person name="Binder M."/>
            <person name="Riley R."/>
            <person name="Barry K."/>
            <person name="Blanchette R.A."/>
            <person name="Henrissat B."/>
            <person name="Martinez A.T."/>
            <person name="Otillar R."/>
            <person name="Spatafora J.W."/>
            <person name="Yadav J.S."/>
            <person name="Aerts A."/>
            <person name="Benoit I."/>
            <person name="Boyd A."/>
            <person name="Carlson A."/>
            <person name="Copeland A."/>
            <person name="Coutinho P.M."/>
            <person name="de Vries R.P."/>
            <person name="Ferreira P."/>
            <person name="Findley K."/>
            <person name="Foster B."/>
            <person name="Gaskell J."/>
            <person name="Glotzer D."/>
            <person name="Gorecki P."/>
            <person name="Heitman J."/>
            <person name="Hesse C."/>
            <person name="Hori C."/>
            <person name="Igarashi K."/>
            <person name="Jurgens J.A."/>
            <person name="Kallen N."/>
            <person name="Kersten P."/>
            <person name="Kohler A."/>
            <person name="Kuees U."/>
            <person name="Kumar T.K.A."/>
            <person name="Kuo A."/>
            <person name="LaButti K."/>
            <person name="Larrondo L.F."/>
            <person name="Lindquist E."/>
            <person name="Ling A."/>
            <person name="Lombard V."/>
            <person name="Lucas S."/>
            <person name="Lundell T."/>
            <person name="Martin R."/>
            <person name="McLaughlin D.J."/>
            <person name="Morgenstern I."/>
            <person name="Morin E."/>
            <person name="Murat C."/>
            <person name="Nagy L.G."/>
            <person name="Nolan M."/>
            <person name="Ohm R.A."/>
            <person name="Patyshakuliyeva A."/>
            <person name="Rokas A."/>
            <person name="Ruiz-Duenas F.J."/>
            <person name="Sabat G."/>
            <person name="Salamov A."/>
            <person name="Samejima M."/>
            <person name="Schmutz J."/>
            <person name="Slot J.C."/>
            <person name="St John F."/>
            <person name="Stenlid J."/>
            <person name="Sun H."/>
            <person name="Sun S."/>
            <person name="Syed K."/>
            <person name="Tsang A."/>
            <person name="Wiebenga A."/>
            <person name="Young D."/>
            <person name="Pisabarro A."/>
            <person name="Eastwood D.C."/>
            <person name="Martin F."/>
            <person name="Cullen D."/>
            <person name="Grigoriev I.V."/>
            <person name="Hibbett D.S."/>
        </authorList>
    </citation>
    <scope>NUCLEOTIDE SEQUENCE [LARGE SCALE GENOMIC DNA]</scope>
    <source>
        <strain evidence="4">RWD-64-598 SS2</strain>
    </source>
</reference>
<evidence type="ECO:0000313" key="3">
    <source>
        <dbReference type="EMBL" id="EIW79808.1"/>
    </source>
</evidence>
<sequence>MPSTRRSKNKTNTNSRRGGPFHFLFRSNLPHRRQSAHNPDVGRRNFFGMSEIFSVVLNPSETVRSLTESKRLLEEARQEINEQRERKQLRTKHTFSPLPGFFPREAETKALERALEGEPSFTVLFGASSVGKVRPLFCSVSLGHQLTLAPDDRPHSSARSSPATSTTCSTLTCAYPASRTYRVCTSASASRWSSTLRTSPSRCRGTRSSRRRRGASRWIFNLVPANVIVLTRQMCSTTG</sequence>
<dbReference type="RefSeq" id="XP_007769804.1">
    <property type="nucleotide sequence ID" value="XM_007771614.1"/>
</dbReference>
<dbReference type="GeneID" id="19207997"/>
<feature type="region of interest" description="Disordered" evidence="2">
    <location>
        <begin position="1"/>
        <end position="22"/>
    </location>
</feature>
<keyword evidence="1" id="KW-0175">Coiled coil</keyword>